<dbReference type="InterPro" id="IPR006319">
    <property type="entry name" value="PEP_synth"/>
</dbReference>
<accession>A0ABD5YLY3</accession>
<comment type="caution">
    <text evidence="15">The sequence shown here is derived from an EMBL/GenBank/DDBJ whole genome shotgun (WGS) entry which is preliminary data.</text>
</comment>
<feature type="domain" description="Pyruvate phosphate dikinase AMP/ATP-binding" evidence="14">
    <location>
        <begin position="24"/>
        <end position="316"/>
    </location>
</feature>
<evidence type="ECO:0000313" key="16">
    <source>
        <dbReference type="Proteomes" id="UP001596417"/>
    </source>
</evidence>
<dbReference type="EC" id="2.7.9.2" evidence="5"/>
<evidence type="ECO:0000256" key="9">
    <source>
        <dbReference type="ARBA" id="ARBA00022777"/>
    </source>
</evidence>
<evidence type="ECO:0000256" key="5">
    <source>
        <dbReference type="ARBA" id="ARBA00011996"/>
    </source>
</evidence>
<name>A0ABD5YLY3_9EURY</name>
<keyword evidence="7" id="KW-0479">Metal-binding</keyword>
<evidence type="ECO:0000256" key="10">
    <source>
        <dbReference type="ARBA" id="ARBA00022840"/>
    </source>
</evidence>
<dbReference type="GO" id="GO:0046872">
    <property type="term" value="F:metal ion binding"/>
    <property type="evidence" value="ECO:0007669"/>
    <property type="project" value="UniProtKB-KW"/>
</dbReference>
<reference evidence="15 16" key="1">
    <citation type="journal article" date="2019" name="Int. J. Syst. Evol. Microbiol.">
        <title>The Global Catalogue of Microorganisms (GCM) 10K type strain sequencing project: providing services to taxonomists for standard genome sequencing and annotation.</title>
        <authorList>
            <consortium name="The Broad Institute Genomics Platform"/>
            <consortium name="The Broad Institute Genome Sequencing Center for Infectious Disease"/>
            <person name="Wu L."/>
            <person name="Ma J."/>
        </authorList>
    </citation>
    <scope>NUCLEOTIDE SEQUENCE [LARGE SCALE GENOMIC DNA]</scope>
    <source>
        <strain evidence="15 16">RDMS1</strain>
    </source>
</reference>
<proteinExistence type="inferred from homology"/>
<evidence type="ECO:0000256" key="11">
    <source>
        <dbReference type="ARBA" id="ARBA00022842"/>
    </source>
</evidence>
<gene>
    <name evidence="15" type="ORF">ACFQL7_11265</name>
</gene>
<dbReference type="Proteomes" id="UP001596417">
    <property type="component" value="Unassembled WGS sequence"/>
</dbReference>
<dbReference type="GO" id="GO:0008986">
    <property type="term" value="F:pyruvate, water dikinase activity"/>
    <property type="evidence" value="ECO:0007669"/>
    <property type="project" value="UniProtKB-EC"/>
</dbReference>
<keyword evidence="8" id="KW-0547">Nucleotide-binding</keyword>
<comment type="catalytic activity">
    <reaction evidence="13">
        <text>pyruvate + ATP + H2O = phosphoenolpyruvate + AMP + phosphate + 2 H(+)</text>
        <dbReference type="Rhea" id="RHEA:11364"/>
        <dbReference type="ChEBI" id="CHEBI:15361"/>
        <dbReference type="ChEBI" id="CHEBI:15377"/>
        <dbReference type="ChEBI" id="CHEBI:15378"/>
        <dbReference type="ChEBI" id="CHEBI:30616"/>
        <dbReference type="ChEBI" id="CHEBI:43474"/>
        <dbReference type="ChEBI" id="CHEBI:58702"/>
        <dbReference type="ChEBI" id="CHEBI:456215"/>
        <dbReference type="EC" id="2.7.9.2"/>
    </reaction>
</comment>
<dbReference type="Gene3D" id="3.30.1490.20">
    <property type="entry name" value="ATP-grasp fold, A domain"/>
    <property type="match status" value="1"/>
</dbReference>
<protein>
    <recommendedName>
        <fullName evidence="5">pyruvate, water dikinase</fullName>
        <ecNumber evidence="5">2.7.9.2</ecNumber>
    </recommendedName>
    <alternativeName>
        <fullName evidence="12">Pyruvate, water dikinase</fullName>
    </alternativeName>
</protein>
<evidence type="ECO:0000256" key="7">
    <source>
        <dbReference type="ARBA" id="ARBA00022723"/>
    </source>
</evidence>
<evidence type="ECO:0000313" key="15">
    <source>
        <dbReference type="EMBL" id="MFC7190374.1"/>
    </source>
</evidence>
<dbReference type="Pfam" id="PF01326">
    <property type="entry name" value="PPDK_N"/>
    <property type="match status" value="1"/>
</dbReference>
<dbReference type="SUPFAM" id="SSF56059">
    <property type="entry name" value="Glutathione synthetase ATP-binding domain-like"/>
    <property type="match status" value="1"/>
</dbReference>
<dbReference type="InterPro" id="IPR002192">
    <property type="entry name" value="PPDK_AMP/ATP-bd"/>
</dbReference>
<organism evidence="15 16">
    <name type="scientific">Halocatena marina</name>
    <dbReference type="NCBI Taxonomy" id="2934937"/>
    <lineage>
        <taxon>Archaea</taxon>
        <taxon>Methanobacteriati</taxon>
        <taxon>Methanobacteriota</taxon>
        <taxon>Stenosarchaea group</taxon>
        <taxon>Halobacteria</taxon>
        <taxon>Halobacteriales</taxon>
        <taxon>Natronomonadaceae</taxon>
        <taxon>Halocatena</taxon>
    </lineage>
</organism>
<evidence type="ECO:0000256" key="6">
    <source>
        <dbReference type="ARBA" id="ARBA00022679"/>
    </source>
</evidence>
<comment type="similarity">
    <text evidence="4">Belongs to the PEP-utilizing enzyme family.</text>
</comment>
<evidence type="ECO:0000256" key="12">
    <source>
        <dbReference type="ARBA" id="ARBA00033470"/>
    </source>
</evidence>
<keyword evidence="9" id="KW-0418">Kinase</keyword>
<keyword evidence="6" id="KW-0808">Transferase</keyword>
<sequence>MSTTENEPKQFIVDLDAVDPERERFGGKGATLGALIEAGFNVPGGFCVTTDAYEILLNNEVRDAIQSLDDRSAENRTELERRTEEIRSSFRTRELPDELHSQLREAIETHGAASYAVRSSATAEDLPSASFAGQHETYLGVSPDDVADRVLDCLASLFTERAVTYRNQNNIPNADVALAVVVQRMVDAEAAGVLFTADPDSGNRTIASVDAAFGLGETIVAGEVEADNAHVEKSTGEVLSYDVGTKQIRLSLEENDPNRVTLDETEQRARVLSDDNLSDLVRLGVRIESHLESPQDIEWALVDGEFVILQSRPITALFPLPEPMPTDGRLHVYLSVGHTQAMAEAMPPLAVDLWTAVIEEMLAEFDTAGERGRWAAHAGGRVYEDITPFLRQSLFRGTIVTGLISMVEHAALGLKELTERRESEFEGESRLRSFPRSGVMRFS</sequence>
<keyword evidence="11" id="KW-0460">Magnesium</keyword>
<evidence type="ECO:0000256" key="3">
    <source>
        <dbReference type="ARBA" id="ARBA00004742"/>
    </source>
</evidence>
<evidence type="ECO:0000256" key="2">
    <source>
        <dbReference type="ARBA" id="ARBA00002988"/>
    </source>
</evidence>
<comment type="cofactor">
    <cofactor evidence="1">
        <name>Mg(2+)</name>
        <dbReference type="ChEBI" id="CHEBI:18420"/>
    </cofactor>
</comment>
<comment type="function">
    <text evidence="2">Catalyzes the phosphorylation of pyruvate to phosphoenolpyruvate.</text>
</comment>
<dbReference type="Gene3D" id="3.30.470.20">
    <property type="entry name" value="ATP-grasp fold, B domain"/>
    <property type="match status" value="1"/>
</dbReference>
<dbReference type="AlphaFoldDB" id="A0ABD5YLY3"/>
<evidence type="ECO:0000256" key="8">
    <source>
        <dbReference type="ARBA" id="ARBA00022741"/>
    </source>
</evidence>
<dbReference type="InterPro" id="IPR013815">
    <property type="entry name" value="ATP_grasp_subdomain_1"/>
</dbReference>
<dbReference type="PANTHER" id="PTHR43030:SF1">
    <property type="entry name" value="PHOSPHOENOLPYRUVATE SYNTHASE"/>
    <property type="match status" value="1"/>
</dbReference>
<keyword evidence="10" id="KW-0067">ATP-binding</keyword>
<evidence type="ECO:0000256" key="1">
    <source>
        <dbReference type="ARBA" id="ARBA00001946"/>
    </source>
</evidence>
<dbReference type="RefSeq" id="WP_390205594.1">
    <property type="nucleotide sequence ID" value="NZ_JBHSZC010000001.1"/>
</dbReference>
<dbReference type="GO" id="GO:0005524">
    <property type="term" value="F:ATP binding"/>
    <property type="evidence" value="ECO:0007669"/>
    <property type="project" value="UniProtKB-KW"/>
</dbReference>
<evidence type="ECO:0000256" key="4">
    <source>
        <dbReference type="ARBA" id="ARBA00007837"/>
    </source>
</evidence>
<dbReference type="PANTHER" id="PTHR43030">
    <property type="entry name" value="PHOSPHOENOLPYRUVATE SYNTHASE"/>
    <property type="match status" value="1"/>
</dbReference>
<dbReference type="EMBL" id="JBHTAX010000001">
    <property type="protein sequence ID" value="MFC7190374.1"/>
    <property type="molecule type" value="Genomic_DNA"/>
</dbReference>
<evidence type="ECO:0000256" key="13">
    <source>
        <dbReference type="ARBA" id="ARBA00047700"/>
    </source>
</evidence>
<comment type="pathway">
    <text evidence="3">Carbohydrate biosynthesis; gluconeogenesis.</text>
</comment>
<keyword evidence="16" id="KW-1185">Reference proteome</keyword>
<evidence type="ECO:0000259" key="14">
    <source>
        <dbReference type="Pfam" id="PF01326"/>
    </source>
</evidence>